<feature type="compositionally biased region" description="Basic and acidic residues" evidence="2">
    <location>
        <begin position="1169"/>
        <end position="1198"/>
    </location>
</feature>
<dbReference type="InterPro" id="IPR036638">
    <property type="entry name" value="HLH_DNA-bd_sf"/>
</dbReference>
<keyword evidence="1" id="KW-0175">Coiled coil</keyword>
<sequence>MDPPSSNKKRTPSRCREWEKQRRIKFNDAISKLGDIVKSIHKANSHMNGEELDNANYPKIEIVQKAIICLTNIMHEKTQLKAEILALEVKLEAIEKQKQNKKDVSLQVTIGLNKKSQNNKYVKLLMLQKSKENNGKEKEKTITQKTKPKIDTNTLNKNPPKLPKLLPLTNMKKENTIVMLPATPYIFPQRPVLFPQPPTIVLVDTNLQTLNKTTTIPVINRNTNDITRTTMVNVLPISAYSRPLSALKSKKGSKAKNNSPKKGGKKTKSNDTPAENNKNEEKPDDKLNPGNNEKAVGDLKASDTETTAEINEQSNSNKELSPKEAPNLNDTSIVACETNNNLPSEETVDLNKITETPKIVEPLMDKPNNIKIAPTNLACHPENVPKTVSVDNVKCDKIPVEKTLGAEYKNKDNKLPPIIDPTICENVVDGGNARLELAEEFLAASPTAAFLMSFPLVSGNRADSPAEEANNTNAKDNRRVEIAQPVSYFDKSNTSDSKTKASIKQNVTTVQNTNKVAEQQKYESNLKNTEVKVTAPISSVTTANDNPFLNLPLPSIISSSCNLADATFGIDFDCHVTKAGTTITTSHSNSNNFMYKSEPFNAVKSTIYSTSSISSGHEFNSLGLYPCAMDNYSNKNKPDLTNVEDNLMKINSSRLTYDIDLGWSHKSFDFVNCTTSANTFHKDTILTTVSTPFSTNYNPFNPDFHVPLVPNSNKKNLISKTTTFPDQITNFYSQGGNLWSDEVSSIYTNSNVSKNFISKQQNYFPVEHLQPNVHTKTSTAKQFDTKHISESATETNLKPATAVGQVVEKYTKKSPSKMHINWMTSEIRPMQNNCNQTTAEMKETKLPYSHVEQLPKKQIPQNESNYFPINMHHFPTQANHEDVQVWPTARPAGTTEISIDPPPINLPTLIGDLALGPHDKKKADILNRSVPHSDLQNCGNFLSVTQLMNRTTENMPQRSNVLMADQKSLAAKQNLPHIVNDNRKTMTTSQTNVGYGFNDSKALNSYENINQFLQNKSKTSLKPEKNAKAHKNNYSAEALIRGGTNYNQKLQDHSSNKFMMPAQKYNDFNIQDSGVAQVSHFPSIIDYSDNSYTGQQFTGTALYNSTTNTISNSFYSNFMPGSSNLMSGNYTAAPFSSEFVDYNQTMECNYTNHKYNEVKMRNNTTAFQQDKETTNYKSSRRESAAKHKLECSKKDSNKKYQSKRPKLTNEVEEWNDSSHLLWQNKTPSKRHQNLMSDEIPFPNYVGNQMPTQYQPDFFNSHIMPSNMQGVANADRSLASFPVASRANFNLSALFPEITMVKSAMTLK</sequence>
<organism evidence="3 4">
    <name type="scientific">Danaus plexippus plexippus</name>
    <dbReference type="NCBI Taxonomy" id="278856"/>
    <lineage>
        <taxon>Eukaryota</taxon>
        <taxon>Metazoa</taxon>
        <taxon>Ecdysozoa</taxon>
        <taxon>Arthropoda</taxon>
        <taxon>Hexapoda</taxon>
        <taxon>Insecta</taxon>
        <taxon>Pterygota</taxon>
        <taxon>Neoptera</taxon>
        <taxon>Endopterygota</taxon>
        <taxon>Lepidoptera</taxon>
        <taxon>Glossata</taxon>
        <taxon>Ditrysia</taxon>
        <taxon>Papilionoidea</taxon>
        <taxon>Nymphalidae</taxon>
        <taxon>Danainae</taxon>
        <taxon>Danaini</taxon>
        <taxon>Danaina</taxon>
        <taxon>Danaus</taxon>
        <taxon>Danaus</taxon>
    </lineage>
</organism>
<accession>A0A212EPV3</accession>
<feature type="region of interest" description="Disordered" evidence="2">
    <location>
        <begin position="246"/>
        <end position="327"/>
    </location>
</feature>
<name>A0A212EPV3_DANPL</name>
<evidence type="ECO:0000313" key="3">
    <source>
        <dbReference type="EMBL" id="OWR43509.1"/>
    </source>
</evidence>
<feature type="region of interest" description="Disordered" evidence="2">
    <location>
        <begin position="1168"/>
        <end position="1208"/>
    </location>
</feature>
<evidence type="ECO:0000256" key="2">
    <source>
        <dbReference type="SAM" id="MobiDB-lite"/>
    </source>
</evidence>
<dbReference type="CDD" id="cd00083">
    <property type="entry name" value="bHLH_SF"/>
    <property type="match status" value="1"/>
</dbReference>
<proteinExistence type="predicted"/>
<dbReference type="SUPFAM" id="SSF47459">
    <property type="entry name" value="HLH, helix-loop-helix DNA-binding domain"/>
    <property type="match status" value="1"/>
</dbReference>
<feature type="compositionally biased region" description="Basic and acidic residues" evidence="2">
    <location>
        <begin position="277"/>
        <end position="287"/>
    </location>
</feature>
<dbReference type="Proteomes" id="UP000007151">
    <property type="component" value="Unassembled WGS sequence"/>
</dbReference>
<dbReference type="Gene3D" id="4.10.280.10">
    <property type="entry name" value="Helix-loop-helix DNA-binding domain"/>
    <property type="match status" value="1"/>
</dbReference>
<dbReference type="InParanoid" id="A0A212EPV3"/>
<reference evidence="3 4" key="1">
    <citation type="journal article" date="2011" name="Cell">
        <title>The monarch butterfly genome yields insights into long-distance migration.</title>
        <authorList>
            <person name="Zhan S."/>
            <person name="Merlin C."/>
            <person name="Boore J.L."/>
            <person name="Reppert S.M."/>
        </authorList>
    </citation>
    <scope>NUCLEOTIDE SEQUENCE [LARGE SCALE GENOMIC DNA]</scope>
    <source>
        <strain evidence="3">F-2</strain>
    </source>
</reference>
<gene>
    <name evidence="3" type="ORF">KGM_205052</name>
</gene>
<dbReference type="GO" id="GO:0046983">
    <property type="term" value="F:protein dimerization activity"/>
    <property type="evidence" value="ECO:0007669"/>
    <property type="project" value="InterPro"/>
</dbReference>
<feature type="compositionally biased region" description="Polar residues" evidence="2">
    <location>
        <begin position="304"/>
        <end position="319"/>
    </location>
</feature>
<feature type="coiled-coil region" evidence="1">
    <location>
        <begin position="77"/>
        <end position="104"/>
    </location>
</feature>
<dbReference type="KEGG" id="dpl:KGM_205052"/>
<protein>
    <submittedName>
        <fullName evidence="3">Uncharacterized protein</fullName>
    </submittedName>
</protein>
<keyword evidence="4" id="KW-1185">Reference proteome</keyword>
<evidence type="ECO:0000313" key="4">
    <source>
        <dbReference type="Proteomes" id="UP000007151"/>
    </source>
</evidence>
<comment type="caution">
    <text evidence="3">The sequence shown here is derived from an EMBL/GenBank/DDBJ whole genome shotgun (WGS) entry which is preliminary data.</text>
</comment>
<dbReference type="EMBL" id="AGBW02013372">
    <property type="protein sequence ID" value="OWR43509.1"/>
    <property type="molecule type" value="Genomic_DNA"/>
</dbReference>
<evidence type="ECO:0000256" key="1">
    <source>
        <dbReference type="SAM" id="Coils"/>
    </source>
</evidence>
<dbReference type="eggNOG" id="ENOG502T9RV">
    <property type="taxonomic scope" value="Eukaryota"/>
</dbReference>